<protein>
    <submittedName>
        <fullName evidence="3">RHS repeat-associated core domain-containing protein</fullName>
    </submittedName>
</protein>
<gene>
    <name evidence="3" type="ORF">C4532_19360</name>
</gene>
<dbReference type="Pfam" id="PF25023">
    <property type="entry name" value="TEN_YD-shell"/>
    <property type="match status" value="1"/>
</dbReference>
<dbReference type="Proteomes" id="UP000285961">
    <property type="component" value="Unassembled WGS sequence"/>
</dbReference>
<dbReference type="PRINTS" id="PR00394">
    <property type="entry name" value="RHSPROTEIN"/>
</dbReference>
<evidence type="ECO:0000313" key="3">
    <source>
        <dbReference type="EMBL" id="RJP64387.1"/>
    </source>
</evidence>
<feature type="domain" description="Teneurin-like YD-shell" evidence="2">
    <location>
        <begin position="1"/>
        <end position="84"/>
    </location>
</feature>
<organism evidence="3 4">
    <name type="scientific">Candidatus Abyssobacteria bacterium SURF_17</name>
    <dbReference type="NCBI Taxonomy" id="2093361"/>
    <lineage>
        <taxon>Bacteria</taxon>
        <taxon>Pseudomonadati</taxon>
        <taxon>Candidatus Hydrogenedentota</taxon>
        <taxon>Candidatus Abyssobacteria</taxon>
    </lineage>
</organism>
<evidence type="ECO:0000313" key="4">
    <source>
        <dbReference type="Proteomes" id="UP000285961"/>
    </source>
</evidence>
<dbReference type="InterPro" id="IPR022385">
    <property type="entry name" value="Rhs_assc_core"/>
</dbReference>
<sequence length="168" mass="19021">MRWNSNNYFYHKNHLGSVTSLTNSSGSTVQTYQYEAFGKIRSITGSLTYNPLTYTARERHVASGLYYYRARWYDPQLGRFMTQDPIGLLGGPNLYAYVGGNPLNWRDPYGLCIEKAIDWMMNEFVVPGPYGSPSPDDWGDWVSLPYEAGKFGEGWEDAEWGLIGTATA</sequence>
<proteinExistence type="predicted"/>
<dbReference type="Gene3D" id="2.180.10.10">
    <property type="entry name" value="RHS repeat-associated core"/>
    <property type="match status" value="1"/>
</dbReference>
<name>A0A419ENW3_9BACT</name>
<dbReference type="EMBL" id="QZKI01000141">
    <property type="protein sequence ID" value="RJP64387.1"/>
    <property type="molecule type" value="Genomic_DNA"/>
</dbReference>
<reference evidence="3 4" key="1">
    <citation type="journal article" date="2017" name="ISME J.">
        <title>Energy and carbon metabolisms in a deep terrestrial subsurface fluid microbial community.</title>
        <authorList>
            <person name="Momper L."/>
            <person name="Jungbluth S.P."/>
            <person name="Lee M.D."/>
            <person name="Amend J.P."/>
        </authorList>
    </citation>
    <scope>NUCLEOTIDE SEQUENCE [LARGE SCALE GENOMIC DNA]</scope>
    <source>
        <strain evidence="3">SURF_17</strain>
    </source>
</reference>
<keyword evidence="1" id="KW-0677">Repeat</keyword>
<dbReference type="PANTHER" id="PTHR32305:SF15">
    <property type="entry name" value="PROTEIN RHSA-RELATED"/>
    <property type="match status" value="1"/>
</dbReference>
<evidence type="ECO:0000256" key="1">
    <source>
        <dbReference type="ARBA" id="ARBA00022737"/>
    </source>
</evidence>
<dbReference type="PANTHER" id="PTHR32305">
    <property type="match status" value="1"/>
</dbReference>
<evidence type="ECO:0000259" key="2">
    <source>
        <dbReference type="Pfam" id="PF25023"/>
    </source>
</evidence>
<comment type="caution">
    <text evidence="3">The sequence shown here is derived from an EMBL/GenBank/DDBJ whole genome shotgun (WGS) entry which is preliminary data.</text>
</comment>
<feature type="non-terminal residue" evidence="3">
    <location>
        <position position="168"/>
    </location>
</feature>
<dbReference type="AlphaFoldDB" id="A0A419ENW3"/>
<dbReference type="NCBIfam" id="TIGR03696">
    <property type="entry name" value="Rhs_assc_core"/>
    <property type="match status" value="1"/>
</dbReference>
<dbReference type="InterPro" id="IPR056823">
    <property type="entry name" value="TEN-like_YD-shell"/>
</dbReference>
<dbReference type="InterPro" id="IPR050708">
    <property type="entry name" value="T6SS_VgrG/RHS"/>
</dbReference>
<accession>A0A419ENW3</accession>